<evidence type="ECO:0000313" key="1">
    <source>
        <dbReference type="EMBL" id="KAH7659834.1"/>
    </source>
</evidence>
<keyword evidence="2" id="KW-1185">Reference proteome</keyword>
<dbReference type="Proteomes" id="UP000827976">
    <property type="component" value="Chromosome 16"/>
</dbReference>
<protein>
    <submittedName>
        <fullName evidence="1">Uncharacterized protein</fullName>
    </submittedName>
</protein>
<accession>A0ACB7UHN1</accession>
<reference evidence="2" key="1">
    <citation type="journal article" date="2022" name="Nat. Commun.">
        <title>Chromosome evolution and the genetic basis of agronomically important traits in greater yam.</title>
        <authorList>
            <person name="Bredeson J.V."/>
            <person name="Lyons J.B."/>
            <person name="Oniyinde I.O."/>
            <person name="Okereke N.R."/>
            <person name="Kolade O."/>
            <person name="Nnabue I."/>
            <person name="Nwadili C.O."/>
            <person name="Hribova E."/>
            <person name="Parker M."/>
            <person name="Nwogha J."/>
            <person name="Shu S."/>
            <person name="Carlson J."/>
            <person name="Kariba R."/>
            <person name="Muthemba S."/>
            <person name="Knop K."/>
            <person name="Barton G.J."/>
            <person name="Sherwood A.V."/>
            <person name="Lopez-Montes A."/>
            <person name="Asiedu R."/>
            <person name="Jamnadass R."/>
            <person name="Muchugi A."/>
            <person name="Goodstein D."/>
            <person name="Egesi C.N."/>
            <person name="Featherston J."/>
            <person name="Asfaw A."/>
            <person name="Simpson G.G."/>
            <person name="Dolezel J."/>
            <person name="Hendre P.S."/>
            <person name="Van Deynze A."/>
            <person name="Kumar P.L."/>
            <person name="Obidiegwu J.E."/>
            <person name="Bhattacharjee R."/>
            <person name="Rokhsar D.S."/>
        </authorList>
    </citation>
    <scope>NUCLEOTIDE SEQUENCE [LARGE SCALE GENOMIC DNA]</scope>
    <source>
        <strain evidence="2">cv. TDa95/00328</strain>
    </source>
</reference>
<dbReference type="EMBL" id="CM037026">
    <property type="protein sequence ID" value="KAH7659834.1"/>
    <property type="molecule type" value="Genomic_DNA"/>
</dbReference>
<evidence type="ECO:0000313" key="2">
    <source>
        <dbReference type="Proteomes" id="UP000827976"/>
    </source>
</evidence>
<sequence>MSCASFLKDSFPLVKLRSNYCMEDEDAEVALHLQRLGRKDPTTKAFKYRRLLLDYNQEVRRATHKTMTSLVTVLSCRMAILEPAR</sequence>
<name>A0ACB7UHN1_DIOAL</name>
<gene>
    <name evidence="1" type="ORF">IHE45_16G057500</name>
</gene>
<comment type="caution">
    <text evidence="1">The sequence shown here is derived from an EMBL/GenBank/DDBJ whole genome shotgun (WGS) entry which is preliminary data.</text>
</comment>
<proteinExistence type="predicted"/>
<organism evidence="1 2">
    <name type="scientific">Dioscorea alata</name>
    <name type="common">Purple yam</name>
    <dbReference type="NCBI Taxonomy" id="55571"/>
    <lineage>
        <taxon>Eukaryota</taxon>
        <taxon>Viridiplantae</taxon>
        <taxon>Streptophyta</taxon>
        <taxon>Embryophyta</taxon>
        <taxon>Tracheophyta</taxon>
        <taxon>Spermatophyta</taxon>
        <taxon>Magnoliopsida</taxon>
        <taxon>Liliopsida</taxon>
        <taxon>Dioscoreales</taxon>
        <taxon>Dioscoreaceae</taxon>
        <taxon>Dioscorea</taxon>
    </lineage>
</organism>